<dbReference type="SUPFAM" id="SSF53092">
    <property type="entry name" value="Creatinase/prolidase N-terminal domain"/>
    <property type="match status" value="1"/>
</dbReference>
<name>A0ABV6G1L2_9GAMM</name>
<organism evidence="3 4">
    <name type="scientific">Kushneria aurantia</name>
    <dbReference type="NCBI Taxonomy" id="504092"/>
    <lineage>
        <taxon>Bacteria</taxon>
        <taxon>Pseudomonadati</taxon>
        <taxon>Pseudomonadota</taxon>
        <taxon>Gammaproteobacteria</taxon>
        <taxon>Oceanospirillales</taxon>
        <taxon>Halomonadaceae</taxon>
        <taxon>Kushneria</taxon>
    </lineage>
</organism>
<dbReference type="SUPFAM" id="SSF55920">
    <property type="entry name" value="Creatinase/aminopeptidase"/>
    <property type="match status" value="1"/>
</dbReference>
<dbReference type="Pfam" id="PF01321">
    <property type="entry name" value="Creatinase_N"/>
    <property type="match status" value="1"/>
</dbReference>
<evidence type="ECO:0000313" key="4">
    <source>
        <dbReference type="Proteomes" id="UP001589814"/>
    </source>
</evidence>
<dbReference type="Gene3D" id="3.90.230.10">
    <property type="entry name" value="Creatinase/methionine aminopeptidase superfamily"/>
    <property type="match status" value="1"/>
</dbReference>
<gene>
    <name evidence="3" type="ORF">ACFFHW_05955</name>
</gene>
<dbReference type="EMBL" id="JBHLVX010000021">
    <property type="protein sequence ID" value="MFC0267544.1"/>
    <property type="molecule type" value="Genomic_DNA"/>
</dbReference>
<comment type="caution">
    <text evidence="3">The sequence shown here is derived from an EMBL/GenBank/DDBJ whole genome shotgun (WGS) entry which is preliminary data.</text>
</comment>
<dbReference type="InterPro" id="IPR050659">
    <property type="entry name" value="Peptidase_M24B"/>
</dbReference>
<dbReference type="InterPro" id="IPR000587">
    <property type="entry name" value="Creatinase_N"/>
</dbReference>
<protein>
    <submittedName>
        <fullName evidence="3">M24 family metallopeptidase</fullName>
    </submittedName>
</protein>
<feature type="domain" description="Creatinase N-terminal" evidence="2">
    <location>
        <begin position="21"/>
        <end position="153"/>
    </location>
</feature>
<dbReference type="InterPro" id="IPR029149">
    <property type="entry name" value="Creatin/AminoP/Spt16_N"/>
</dbReference>
<keyword evidence="4" id="KW-1185">Reference proteome</keyword>
<dbReference type="Gene3D" id="3.40.350.10">
    <property type="entry name" value="Creatinase/prolidase N-terminal domain"/>
    <property type="match status" value="1"/>
</dbReference>
<sequence>MTSALLQGRESAFPRDEYLSRQQRLSALMGEKKIDLMVITGPENIFYLTGQQTPGYYTFQALLMPQNGTPKFIIRELESLNCRANSFVEEILPYGDGVDPLALLADQIRGFGAERVAIDKRGWFLPISTFETLVGQCGEMLDCAGIVESLRAVKSEAEVRCIEQAAGYVDAGMRAGMEAVRQGASENDVVAAMMCEAIRAGSEYMGMEPLMSSGERSGVPHGTWRRRQFQSGDPVFLEMAACHNRYHAVLMRSAWLGEPPEQAKRMMDTCQRALAAALDVFKPGNTCAQVHEAAQAVIDHAGYTDCYRKRTGYSVGISFAPDWGEWQVASLFSGIDRVLEPGMVFHIPPALRDYGNFTVGVSETAVVTSDGHRVLGSVDRDLLIV</sequence>
<dbReference type="PANTHER" id="PTHR46112:SF2">
    <property type="entry name" value="XAA-PRO AMINOPEPTIDASE P-RELATED"/>
    <property type="match status" value="1"/>
</dbReference>
<dbReference type="Pfam" id="PF00557">
    <property type="entry name" value="Peptidase_M24"/>
    <property type="match status" value="1"/>
</dbReference>
<evidence type="ECO:0000259" key="2">
    <source>
        <dbReference type="Pfam" id="PF01321"/>
    </source>
</evidence>
<reference evidence="3 4" key="1">
    <citation type="submission" date="2024-09" db="EMBL/GenBank/DDBJ databases">
        <authorList>
            <person name="Sun Q."/>
            <person name="Mori K."/>
        </authorList>
    </citation>
    <scope>NUCLEOTIDE SEQUENCE [LARGE SCALE GENOMIC DNA]</scope>
    <source>
        <strain evidence="3 4">CCM 7415</strain>
    </source>
</reference>
<dbReference type="CDD" id="cd01066">
    <property type="entry name" value="APP_MetAP"/>
    <property type="match status" value="1"/>
</dbReference>
<accession>A0ABV6G1L2</accession>
<feature type="domain" description="Peptidase M24" evidence="1">
    <location>
        <begin position="161"/>
        <end position="368"/>
    </location>
</feature>
<evidence type="ECO:0000259" key="1">
    <source>
        <dbReference type="Pfam" id="PF00557"/>
    </source>
</evidence>
<evidence type="ECO:0000313" key="3">
    <source>
        <dbReference type="EMBL" id="MFC0267544.1"/>
    </source>
</evidence>
<dbReference type="Proteomes" id="UP001589814">
    <property type="component" value="Unassembled WGS sequence"/>
</dbReference>
<dbReference type="PANTHER" id="PTHR46112">
    <property type="entry name" value="AMINOPEPTIDASE"/>
    <property type="match status" value="1"/>
</dbReference>
<dbReference type="RefSeq" id="WP_019952917.1">
    <property type="nucleotide sequence ID" value="NZ_JBHLVX010000021.1"/>
</dbReference>
<proteinExistence type="predicted"/>
<dbReference type="InterPro" id="IPR036005">
    <property type="entry name" value="Creatinase/aminopeptidase-like"/>
</dbReference>
<dbReference type="InterPro" id="IPR000994">
    <property type="entry name" value="Pept_M24"/>
</dbReference>